<comment type="caution">
    <text evidence="3">The sequence shown here is derived from an EMBL/GenBank/DDBJ whole genome shotgun (WGS) entry which is preliminary data.</text>
</comment>
<proteinExistence type="predicted"/>
<feature type="repeat" description="ANK" evidence="1">
    <location>
        <begin position="360"/>
        <end position="392"/>
    </location>
</feature>
<dbReference type="PROSITE" id="PS50088">
    <property type="entry name" value="ANK_REPEAT"/>
    <property type="match status" value="1"/>
</dbReference>
<organism evidence="3 4">
    <name type="scientific">Sarocladium strictum</name>
    <name type="common">Black bundle disease fungus</name>
    <name type="synonym">Acremonium strictum</name>
    <dbReference type="NCBI Taxonomy" id="5046"/>
    <lineage>
        <taxon>Eukaryota</taxon>
        <taxon>Fungi</taxon>
        <taxon>Dikarya</taxon>
        <taxon>Ascomycota</taxon>
        <taxon>Pezizomycotina</taxon>
        <taxon>Sordariomycetes</taxon>
        <taxon>Hypocreomycetidae</taxon>
        <taxon>Hypocreales</taxon>
        <taxon>Sarocladiaceae</taxon>
        <taxon>Sarocladium</taxon>
    </lineage>
</organism>
<evidence type="ECO:0000313" key="4">
    <source>
        <dbReference type="Proteomes" id="UP001175261"/>
    </source>
</evidence>
<evidence type="ECO:0008006" key="5">
    <source>
        <dbReference type="Google" id="ProtNLM"/>
    </source>
</evidence>
<evidence type="ECO:0000256" key="1">
    <source>
        <dbReference type="PROSITE-ProRule" id="PRU00023"/>
    </source>
</evidence>
<protein>
    <recommendedName>
        <fullName evidence="5">Fungal N-terminal domain-containing protein</fullName>
    </recommendedName>
</protein>
<dbReference type="InterPro" id="IPR002110">
    <property type="entry name" value="Ankyrin_rpt"/>
</dbReference>
<evidence type="ECO:0000256" key="2">
    <source>
        <dbReference type="SAM" id="MobiDB-lite"/>
    </source>
</evidence>
<dbReference type="SUPFAM" id="SSF48403">
    <property type="entry name" value="Ankyrin repeat"/>
    <property type="match status" value="1"/>
</dbReference>
<dbReference type="PROSITE" id="PS50297">
    <property type="entry name" value="ANK_REP_REGION"/>
    <property type="match status" value="1"/>
</dbReference>
<evidence type="ECO:0000313" key="3">
    <source>
        <dbReference type="EMBL" id="KAK0384165.1"/>
    </source>
</evidence>
<dbReference type="InterPro" id="IPR036770">
    <property type="entry name" value="Ankyrin_rpt-contain_sf"/>
</dbReference>
<dbReference type="Gene3D" id="1.25.40.20">
    <property type="entry name" value="Ankyrin repeat-containing domain"/>
    <property type="match status" value="1"/>
</dbReference>
<dbReference type="Proteomes" id="UP001175261">
    <property type="component" value="Unassembled WGS sequence"/>
</dbReference>
<keyword evidence="1" id="KW-0040">ANK repeat</keyword>
<dbReference type="AlphaFoldDB" id="A0AA39GBC7"/>
<keyword evidence="4" id="KW-1185">Reference proteome</keyword>
<dbReference type="EMBL" id="JAPDFR010000008">
    <property type="protein sequence ID" value="KAK0384165.1"/>
    <property type="molecule type" value="Genomic_DNA"/>
</dbReference>
<feature type="region of interest" description="Disordered" evidence="2">
    <location>
        <begin position="240"/>
        <end position="265"/>
    </location>
</feature>
<name>A0AA39GBC7_SARSR</name>
<sequence>MDPASAIVGFTVVGVQLGATALKLKRLWGQMRDLPDDVEELLASLERVSSLLTRAEPLTSPRRPEAGLLLACLENCQGSRRRLEDMAGELEAKLGRKGGLRRKMMALRTVMNKDLLEKYKSQLRDALHMFSFALEISSNENSHQSLRLLQSEALCSSMRYETLEKHAQNHSAILKSISDQEAHKAKSLEYLEATTTAVQQALREEETQIVSLKDDIEVLLSGRFSDRTVLHTILHHVQALPAGKPGTPGHGGSSQRGHQDEQTNRRSIERGILEYCLGKAAVARKDTDDSWTFRLETPKWWSGVAYELTYRSQLSSYIFRVYNVVSSDSEIVQSVTEGDTAKVRELFQARLASPYDVDDEGQSLLHYAAYHMQPEVCKLLLQKGLGNTLLDPIGPTRSTPLKNIIMKFRNVRFGLPDERRDQVVELFQTFLRINEPPPLEMVYDYLFALEHNNQQLETFRDVFMVDYYERPVEERAACVRLGVFTDVSCSSTLQTLLCRDDGQASSEDIAAATRAKLSLLHSSAVCLGRRFGEEVVPFYKPVGYARFYTADWSDWVEDLVKQACAEDLTALETMTPPDTYHQVPQWTGTPITSLIGGLACWLFPHWRLGYWDRAVQGVLREWIRILQAGGLTGPELLAYGRHERAVLHSDVGCWKGVFDADSARASETIVRPTLTKGTLRGYFTVPEYGGCRRTDLWRPIRILNIAYGLQPSDWRLHWVVEFEYMAYEFWQLIERRESVMPGAWVDG</sequence>
<accession>A0AA39GBC7</accession>
<reference evidence="3" key="1">
    <citation type="submission" date="2022-10" db="EMBL/GenBank/DDBJ databases">
        <title>Determination and structural analysis of whole genome sequence of Sarocladium strictum F4-1.</title>
        <authorList>
            <person name="Hu L."/>
            <person name="Jiang Y."/>
        </authorList>
    </citation>
    <scope>NUCLEOTIDE SEQUENCE</scope>
    <source>
        <strain evidence="3">F4-1</strain>
    </source>
</reference>
<gene>
    <name evidence="3" type="ORF">NLU13_8254</name>
</gene>